<dbReference type="CDD" id="cd06529">
    <property type="entry name" value="S24_LexA-like"/>
    <property type="match status" value="1"/>
</dbReference>
<evidence type="ECO:0000256" key="9">
    <source>
        <dbReference type="ARBA" id="ARBA00023163"/>
    </source>
</evidence>
<keyword evidence="2 12" id="KW-0678">Repressor</keyword>
<evidence type="ECO:0000256" key="5">
    <source>
        <dbReference type="ARBA" id="ARBA00022801"/>
    </source>
</evidence>
<evidence type="ECO:0000256" key="3">
    <source>
        <dbReference type="ARBA" id="ARBA00022705"/>
    </source>
</evidence>
<dbReference type="HAMAP" id="MF_00015">
    <property type="entry name" value="LexA"/>
    <property type="match status" value="1"/>
</dbReference>
<evidence type="ECO:0000256" key="2">
    <source>
        <dbReference type="ARBA" id="ARBA00022491"/>
    </source>
</evidence>
<evidence type="ECO:0000259" key="14">
    <source>
        <dbReference type="Pfam" id="PF00717"/>
    </source>
</evidence>
<comment type="subunit">
    <text evidence="12">Homodimer.</text>
</comment>
<dbReference type="GO" id="GO:0004252">
    <property type="term" value="F:serine-type endopeptidase activity"/>
    <property type="evidence" value="ECO:0007669"/>
    <property type="project" value="UniProtKB-UniRule"/>
</dbReference>
<evidence type="ECO:0000256" key="7">
    <source>
        <dbReference type="ARBA" id="ARBA00023015"/>
    </source>
</evidence>
<dbReference type="SUPFAM" id="SSF46785">
    <property type="entry name" value="Winged helix' DNA-binding domain"/>
    <property type="match status" value="1"/>
</dbReference>
<dbReference type="PRINTS" id="PR00726">
    <property type="entry name" value="LEXASERPTASE"/>
</dbReference>
<evidence type="ECO:0000313" key="17">
    <source>
        <dbReference type="Proteomes" id="UP000425960"/>
    </source>
</evidence>
<keyword evidence="10 12" id="KW-0234">DNA repair</keyword>
<evidence type="ECO:0000256" key="11">
    <source>
        <dbReference type="ARBA" id="ARBA00023236"/>
    </source>
</evidence>
<dbReference type="KEGG" id="dov:DSCO28_72880"/>
<evidence type="ECO:0000259" key="15">
    <source>
        <dbReference type="Pfam" id="PF01726"/>
    </source>
</evidence>
<comment type="caution">
    <text evidence="12">Lacks conserved residue(s) required for the propagation of feature annotation.</text>
</comment>
<keyword evidence="4 12" id="KW-0227">DNA damage</keyword>
<feature type="active site" description="For autocatalytic cleavage activity" evidence="12">
    <location>
        <position position="165"/>
    </location>
</feature>
<protein>
    <recommendedName>
        <fullName evidence="12">LexA repressor</fullName>
        <ecNumber evidence="12">3.4.21.88</ecNumber>
    </recommendedName>
</protein>
<keyword evidence="7 12" id="KW-0805">Transcription regulation</keyword>
<dbReference type="GO" id="GO:0009432">
    <property type="term" value="P:SOS response"/>
    <property type="evidence" value="ECO:0007669"/>
    <property type="project" value="UniProtKB-UniRule"/>
</dbReference>
<dbReference type="Proteomes" id="UP000425960">
    <property type="component" value="Plasmid Do28_1"/>
</dbReference>
<evidence type="ECO:0000256" key="13">
    <source>
        <dbReference type="RuleBase" id="RU003991"/>
    </source>
</evidence>
<keyword evidence="8 12" id="KW-0238">DNA-binding</keyword>
<dbReference type="GO" id="GO:0006260">
    <property type="term" value="P:DNA replication"/>
    <property type="evidence" value="ECO:0007669"/>
    <property type="project" value="UniProtKB-UniRule"/>
</dbReference>
<dbReference type="InterPro" id="IPR036388">
    <property type="entry name" value="WH-like_DNA-bd_sf"/>
</dbReference>
<accession>A0A5K8A2F8</accession>
<dbReference type="InterPro" id="IPR006200">
    <property type="entry name" value="LexA"/>
</dbReference>
<dbReference type="EC" id="3.4.21.88" evidence="12"/>
<comment type="catalytic activity">
    <reaction evidence="12">
        <text>Hydrolysis of Ala-|-Gly bond in repressor LexA.</text>
        <dbReference type="EC" id="3.4.21.88"/>
    </reaction>
</comment>
<evidence type="ECO:0000256" key="10">
    <source>
        <dbReference type="ARBA" id="ARBA00023204"/>
    </source>
</evidence>
<sequence>MEPELTPGQQRLFDYMKKTIESTGHTPSLRQAAGDLGITHGAVSQRLKNLEKKGVIKRQGPYSRTIHLLNPVGEKAALQRWREIPVVGRIIAGLPLYAQQEWEGSLVVDDALYRGQNLFALRVQGDSMKGAAILDGDIAICMPRQYAENCEIVVALVHEEEATVKRFFLHRDHVELRPENPDYPVMRYGFDEVLVQGKVVGIQRGAAGIR</sequence>
<dbReference type="InterPro" id="IPR036390">
    <property type="entry name" value="WH_DNA-bd_sf"/>
</dbReference>
<dbReference type="AlphaFoldDB" id="A0A5K8A2F8"/>
<dbReference type="Gene3D" id="2.10.109.10">
    <property type="entry name" value="Umud Fragment, subunit A"/>
    <property type="match status" value="1"/>
</dbReference>
<name>A0A5K8A2F8_9BACT</name>
<dbReference type="GO" id="GO:0006508">
    <property type="term" value="P:proteolysis"/>
    <property type="evidence" value="ECO:0007669"/>
    <property type="project" value="InterPro"/>
</dbReference>
<keyword evidence="9 12" id="KW-0804">Transcription</keyword>
<dbReference type="PANTHER" id="PTHR33516">
    <property type="entry name" value="LEXA REPRESSOR"/>
    <property type="match status" value="1"/>
</dbReference>
<dbReference type="PANTHER" id="PTHR33516:SF2">
    <property type="entry name" value="LEXA REPRESSOR-RELATED"/>
    <property type="match status" value="1"/>
</dbReference>
<feature type="domain" description="Peptidase S24/S26A/S26B/S26C" evidence="14">
    <location>
        <begin position="85"/>
        <end position="200"/>
    </location>
</feature>
<organism evidence="16 17">
    <name type="scientific">Desulfosarcina ovata subsp. sediminis</name>
    <dbReference type="NCBI Taxonomy" id="885957"/>
    <lineage>
        <taxon>Bacteria</taxon>
        <taxon>Pseudomonadati</taxon>
        <taxon>Thermodesulfobacteriota</taxon>
        <taxon>Desulfobacteria</taxon>
        <taxon>Desulfobacterales</taxon>
        <taxon>Desulfosarcinaceae</taxon>
        <taxon>Desulfosarcina</taxon>
    </lineage>
</organism>
<reference evidence="16 17" key="1">
    <citation type="submission" date="2019-11" db="EMBL/GenBank/DDBJ databases">
        <title>Comparative genomics of hydrocarbon-degrading Desulfosarcina strains.</title>
        <authorList>
            <person name="Watanabe M."/>
            <person name="Kojima H."/>
            <person name="Fukui M."/>
        </authorList>
    </citation>
    <scope>NUCLEOTIDE SEQUENCE [LARGE SCALE GENOMIC DNA]</scope>
    <source>
        <strain evidence="16 17">28bB2T</strain>
        <plasmid evidence="17">do28_1 dna</plasmid>
    </source>
</reference>
<evidence type="ECO:0000256" key="8">
    <source>
        <dbReference type="ARBA" id="ARBA00023125"/>
    </source>
</evidence>
<evidence type="ECO:0000256" key="12">
    <source>
        <dbReference type="HAMAP-Rule" id="MF_00015"/>
    </source>
</evidence>
<dbReference type="GO" id="GO:0045892">
    <property type="term" value="P:negative regulation of DNA-templated transcription"/>
    <property type="evidence" value="ECO:0007669"/>
    <property type="project" value="UniProtKB-UniRule"/>
</dbReference>
<evidence type="ECO:0000313" key="16">
    <source>
        <dbReference type="EMBL" id="BBO86722.1"/>
    </source>
</evidence>
<dbReference type="Pfam" id="PF01726">
    <property type="entry name" value="LexA_DNA_bind"/>
    <property type="match status" value="1"/>
</dbReference>
<comment type="function">
    <text evidence="12">Represses a number of genes involved in the response to DNA damage (SOS response), including recA and lexA. In the presence of single-stranded DNA, RecA interacts with LexA causing an autocatalytic cleavage which disrupts the DNA-binding part of LexA, leading to derepression of the SOS regulon and eventually DNA repair.</text>
</comment>
<comment type="similarity">
    <text evidence="1 12 13">Belongs to the peptidase S24 family.</text>
</comment>
<evidence type="ECO:0000256" key="6">
    <source>
        <dbReference type="ARBA" id="ARBA00022813"/>
    </source>
</evidence>
<feature type="domain" description="LexA repressor DNA-binding" evidence="15">
    <location>
        <begin position="4"/>
        <end position="65"/>
    </location>
</feature>
<dbReference type="InterPro" id="IPR006197">
    <property type="entry name" value="Peptidase_S24_LexA"/>
</dbReference>
<dbReference type="InterPro" id="IPR050077">
    <property type="entry name" value="LexA_repressor"/>
</dbReference>
<feature type="site" description="Cleavage; by autolysis" evidence="12">
    <location>
        <begin position="92"/>
        <end position="93"/>
    </location>
</feature>
<keyword evidence="3 12" id="KW-0235">DNA replication</keyword>
<dbReference type="InterPro" id="IPR036286">
    <property type="entry name" value="LexA/Signal_pep-like_sf"/>
</dbReference>
<dbReference type="Gene3D" id="1.10.10.10">
    <property type="entry name" value="Winged helix-like DNA-binding domain superfamily/Winged helix DNA-binding domain"/>
    <property type="match status" value="1"/>
</dbReference>
<dbReference type="EMBL" id="AP021877">
    <property type="protein sequence ID" value="BBO86722.1"/>
    <property type="molecule type" value="Genomic_DNA"/>
</dbReference>
<dbReference type="RefSeq" id="WP_155326307.1">
    <property type="nucleotide sequence ID" value="NZ_AP021877.1"/>
</dbReference>
<evidence type="ECO:0000256" key="4">
    <source>
        <dbReference type="ARBA" id="ARBA00022763"/>
    </source>
</evidence>
<keyword evidence="16" id="KW-0614">Plasmid</keyword>
<feature type="active site" description="For autocatalytic cleavage activity" evidence="12">
    <location>
        <position position="127"/>
    </location>
</feature>
<dbReference type="SUPFAM" id="SSF51306">
    <property type="entry name" value="LexA/Signal peptidase"/>
    <property type="match status" value="1"/>
</dbReference>
<dbReference type="GO" id="GO:0003677">
    <property type="term" value="F:DNA binding"/>
    <property type="evidence" value="ECO:0007669"/>
    <property type="project" value="UniProtKB-UniRule"/>
</dbReference>
<keyword evidence="11 12" id="KW-0742">SOS response</keyword>
<proteinExistence type="inferred from homology"/>
<dbReference type="Pfam" id="PF00717">
    <property type="entry name" value="Peptidase_S24"/>
    <property type="match status" value="1"/>
</dbReference>
<keyword evidence="5 12" id="KW-0378">Hydrolase</keyword>
<dbReference type="InterPro" id="IPR006199">
    <property type="entry name" value="LexA_DNA-bd_dom"/>
</dbReference>
<dbReference type="InterPro" id="IPR015927">
    <property type="entry name" value="Peptidase_S24_S26A/B/C"/>
</dbReference>
<dbReference type="InterPro" id="IPR039418">
    <property type="entry name" value="LexA-like"/>
</dbReference>
<keyword evidence="6 12" id="KW-0068">Autocatalytic cleavage</keyword>
<gene>
    <name evidence="16" type="primary">lexA1_3</name>
    <name evidence="12" type="synonym">lexA</name>
    <name evidence="16" type="ORF">DSCO28_72880</name>
</gene>
<dbReference type="NCBIfam" id="TIGR00498">
    <property type="entry name" value="lexA"/>
    <property type="match status" value="1"/>
</dbReference>
<evidence type="ECO:0000256" key="1">
    <source>
        <dbReference type="ARBA" id="ARBA00007484"/>
    </source>
</evidence>
<geneLocation type="plasmid" evidence="17">
    <name>do28_1 dna</name>
</geneLocation>
<dbReference type="GO" id="GO:0006281">
    <property type="term" value="P:DNA repair"/>
    <property type="evidence" value="ECO:0007669"/>
    <property type="project" value="UniProtKB-UniRule"/>
</dbReference>